<evidence type="ECO:0000256" key="4">
    <source>
        <dbReference type="ARBA" id="ARBA00022842"/>
    </source>
</evidence>
<evidence type="ECO:0000313" key="8">
    <source>
        <dbReference type="Proteomes" id="UP001501521"/>
    </source>
</evidence>
<sequence>MPASPTERRVNRRRGARVIVLSTMPGAPPATFVLLQGDTDPGIPGSRFWQTPGGGIDEGESPRQAAARELYEETGLAVEEAALGEPVATRTVTHGYSDRVLIQHETYYRLRVERFEPVHAALSEAESRRRVETRWWPLDDLPPDVWPAQLPALAEHDGAPLDLGEVEESTVPAGDV</sequence>
<gene>
    <name evidence="7" type="ORF">GCM10025789_02750</name>
</gene>
<dbReference type="RefSeq" id="WP_345577854.1">
    <property type="nucleotide sequence ID" value="NZ_BAABLV010000005.1"/>
</dbReference>
<dbReference type="PROSITE" id="PS51462">
    <property type="entry name" value="NUDIX"/>
    <property type="match status" value="1"/>
</dbReference>
<dbReference type="Proteomes" id="UP001501521">
    <property type="component" value="Unassembled WGS sequence"/>
</dbReference>
<dbReference type="InterPro" id="IPR015797">
    <property type="entry name" value="NUDIX_hydrolase-like_dom_sf"/>
</dbReference>
<evidence type="ECO:0000256" key="2">
    <source>
        <dbReference type="ARBA" id="ARBA00005582"/>
    </source>
</evidence>
<dbReference type="SUPFAM" id="SSF55811">
    <property type="entry name" value="Nudix"/>
    <property type="match status" value="1"/>
</dbReference>
<organism evidence="7 8">
    <name type="scientific">Tessaracoccus lubricantis</name>
    <dbReference type="NCBI Taxonomy" id="545543"/>
    <lineage>
        <taxon>Bacteria</taxon>
        <taxon>Bacillati</taxon>
        <taxon>Actinomycetota</taxon>
        <taxon>Actinomycetes</taxon>
        <taxon>Propionibacteriales</taxon>
        <taxon>Propionibacteriaceae</taxon>
        <taxon>Tessaracoccus</taxon>
    </lineage>
</organism>
<feature type="domain" description="Nudix hydrolase" evidence="6">
    <location>
        <begin position="11"/>
        <end position="166"/>
    </location>
</feature>
<comment type="similarity">
    <text evidence="2 5">Belongs to the Nudix hydrolase family.</text>
</comment>
<dbReference type="InterPro" id="IPR020476">
    <property type="entry name" value="Nudix_hydrolase"/>
</dbReference>
<comment type="caution">
    <text evidence="7">The sequence shown here is derived from an EMBL/GenBank/DDBJ whole genome shotgun (WGS) entry which is preliminary data.</text>
</comment>
<proteinExistence type="inferred from homology"/>
<dbReference type="CDD" id="cd04685">
    <property type="entry name" value="NUDIX_Hydrolase"/>
    <property type="match status" value="1"/>
</dbReference>
<dbReference type="PROSITE" id="PS00893">
    <property type="entry name" value="NUDIX_BOX"/>
    <property type="match status" value="1"/>
</dbReference>
<dbReference type="PRINTS" id="PR00502">
    <property type="entry name" value="NUDIXFAMILY"/>
</dbReference>
<keyword evidence="4" id="KW-0460">Magnesium</keyword>
<evidence type="ECO:0000259" key="6">
    <source>
        <dbReference type="PROSITE" id="PS51462"/>
    </source>
</evidence>
<evidence type="ECO:0000256" key="5">
    <source>
        <dbReference type="RuleBase" id="RU003476"/>
    </source>
</evidence>
<evidence type="ECO:0000256" key="3">
    <source>
        <dbReference type="ARBA" id="ARBA00022801"/>
    </source>
</evidence>
<evidence type="ECO:0000256" key="1">
    <source>
        <dbReference type="ARBA" id="ARBA00001946"/>
    </source>
</evidence>
<dbReference type="Gene3D" id="3.90.79.10">
    <property type="entry name" value="Nucleoside Triphosphate Pyrophosphohydrolase"/>
    <property type="match status" value="1"/>
</dbReference>
<comment type="cofactor">
    <cofactor evidence="1">
        <name>Mg(2+)</name>
        <dbReference type="ChEBI" id="CHEBI:18420"/>
    </cofactor>
</comment>
<dbReference type="InterPro" id="IPR000086">
    <property type="entry name" value="NUDIX_hydrolase_dom"/>
</dbReference>
<protein>
    <recommendedName>
        <fullName evidence="6">Nudix hydrolase domain-containing protein</fullName>
    </recommendedName>
</protein>
<reference evidence="8" key="1">
    <citation type="journal article" date="2019" name="Int. J. Syst. Evol. Microbiol.">
        <title>The Global Catalogue of Microorganisms (GCM) 10K type strain sequencing project: providing services to taxonomists for standard genome sequencing and annotation.</title>
        <authorList>
            <consortium name="The Broad Institute Genomics Platform"/>
            <consortium name="The Broad Institute Genome Sequencing Center for Infectious Disease"/>
            <person name="Wu L."/>
            <person name="Ma J."/>
        </authorList>
    </citation>
    <scope>NUCLEOTIDE SEQUENCE [LARGE SCALE GENOMIC DNA]</scope>
    <source>
        <strain evidence="8">JCM 19125</strain>
    </source>
</reference>
<accession>A0ABP9EXK0</accession>
<keyword evidence="8" id="KW-1185">Reference proteome</keyword>
<name>A0ABP9EXK0_9ACTN</name>
<dbReference type="PANTHER" id="PTHR43046">
    <property type="entry name" value="GDP-MANNOSE MANNOSYL HYDROLASE"/>
    <property type="match status" value="1"/>
</dbReference>
<keyword evidence="3 5" id="KW-0378">Hydrolase</keyword>
<evidence type="ECO:0000313" key="7">
    <source>
        <dbReference type="EMBL" id="GAA4889760.1"/>
    </source>
</evidence>
<dbReference type="EMBL" id="BAABLV010000005">
    <property type="protein sequence ID" value="GAA4889760.1"/>
    <property type="molecule type" value="Genomic_DNA"/>
</dbReference>
<dbReference type="Pfam" id="PF00293">
    <property type="entry name" value="NUDIX"/>
    <property type="match status" value="1"/>
</dbReference>
<dbReference type="InterPro" id="IPR020084">
    <property type="entry name" value="NUDIX_hydrolase_CS"/>
</dbReference>
<dbReference type="PANTHER" id="PTHR43046:SF12">
    <property type="entry name" value="GDP-MANNOSE MANNOSYL HYDROLASE"/>
    <property type="match status" value="1"/>
</dbReference>